<dbReference type="PANTHER" id="PTHR31334:SF1">
    <property type="entry name" value="GUANINE NUCLEOTIDE EXCHANGE PROTEIN SMCR8"/>
    <property type="match status" value="1"/>
</dbReference>
<feature type="region of interest" description="Disordered" evidence="6">
    <location>
        <begin position="10"/>
        <end position="38"/>
    </location>
</feature>
<dbReference type="OrthoDB" id="2289278at2759"/>
<organism evidence="8 9">
    <name type="scientific">Perca fluviatilis</name>
    <name type="common">European perch</name>
    <dbReference type="NCBI Taxonomy" id="8168"/>
    <lineage>
        <taxon>Eukaryota</taxon>
        <taxon>Metazoa</taxon>
        <taxon>Chordata</taxon>
        <taxon>Craniata</taxon>
        <taxon>Vertebrata</taxon>
        <taxon>Euteleostomi</taxon>
        <taxon>Actinopterygii</taxon>
        <taxon>Neopterygii</taxon>
        <taxon>Teleostei</taxon>
        <taxon>Neoteleostei</taxon>
        <taxon>Acanthomorphata</taxon>
        <taxon>Eupercaria</taxon>
        <taxon>Perciformes</taxon>
        <taxon>Percoidei</taxon>
        <taxon>Percidae</taxon>
        <taxon>Percinae</taxon>
        <taxon>Perca</taxon>
    </lineage>
</organism>
<evidence type="ECO:0000313" key="9">
    <source>
        <dbReference type="Proteomes" id="UP000465112"/>
    </source>
</evidence>
<dbReference type="PROSITE" id="PS51834">
    <property type="entry name" value="DENN_FLCN_SMCR8"/>
    <property type="match status" value="1"/>
</dbReference>
<keyword evidence="2" id="KW-0963">Cytoplasm</keyword>
<keyword evidence="9" id="KW-1185">Reference proteome</keyword>
<evidence type="ECO:0000256" key="6">
    <source>
        <dbReference type="SAM" id="MobiDB-lite"/>
    </source>
</evidence>
<feature type="region of interest" description="Disordered" evidence="6">
    <location>
        <begin position="660"/>
        <end position="687"/>
    </location>
</feature>
<keyword evidence="4" id="KW-0072">Autophagy</keyword>
<comment type="subcellular location">
    <subcellularLocation>
        <location evidence="1">Cytoplasm</location>
    </subcellularLocation>
</comment>
<dbReference type="PANTHER" id="PTHR31334">
    <property type="entry name" value="SMITH-MAGENIS SYNDROME REGION GENE 8 PROTEIN"/>
    <property type="match status" value="1"/>
</dbReference>
<feature type="domain" description="UDENN FLCN/SMCR8-type" evidence="7">
    <location>
        <begin position="41"/>
        <end position="892"/>
    </location>
</feature>
<dbReference type="Proteomes" id="UP000465112">
    <property type="component" value="Chromosome 1"/>
</dbReference>
<dbReference type="EMBL" id="VHII01000001">
    <property type="protein sequence ID" value="KAF1394771.1"/>
    <property type="molecule type" value="Genomic_DNA"/>
</dbReference>
<dbReference type="GO" id="GO:0006914">
    <property type="term" value="P:autophagy"/>
    <property type="evidence" value="ECO:0007669"/>
    <property type="project" value="UniProtKB-KW"/>
</dbReference>
<comment type="caution">
    <text evidence="8">The sequence shown here is derived from an EMBL/GenBank/DDBJ whole genome shotgun (WGS) entry which is preliminary data.</text>
</comment>
<sequence>MIGSPDLLAFTATEGFGEREEDEGLPEELSVPLSPPSNPWTTSAQFHRDFILVAEFSEQVGPKPVLTIPDDPRVIGSFDLNHFSVRIMSVDYQASGPSNTPPASPGPRLNFNEDSKVVLGDSAEDAFAYVHHMTLYDLEARGMVRPFCMAYVCSDQKKLMENFSELSTCFSQASDSLKTGNRQAFSMELQRKLQELAYRRLTLLQETELQRPTNGFTEEGEAAGELEAVERSILIHRDLLRQVTSYPNRKLKQPDFLPYDPADSLADPTALLPPEPCPPLSTSCRSERRLKPLHELCNAYFLSLTKEQLADTERRLRGDRSALRTACVTRSLSRRLTLINFLFELWSPEDGDEEERESAEVELQRTAGSKSGLEMFQSEPMSMESFFSCVEEIPIKLEAGEAGTVTPDPNVAPDMTGSISSSDSIEVLGTEKSYRTQHGVAGSDSRETPVGMMDTSCRRATGDSCARHARAYARRANSEDSIEVLSTTESIFPDDLTAITEEEAEHQLLSNGVENGKVILTESESDDALKERKTSNAATSVNQDENKEPVGEDCSLVDREETLKQTAVNGEIKIKEEQIVECLKSSQVHDDNSPEKTSKLLRVEEAVESTPQWSEVRQNVQPVPELHVHLAPPVAVAEADRWSPPCGPLRLLSVDEASDCTSFTGSSDPPSPTQNVHSNSRSKPRRRRKAGLRALRFLKQNSFSQHAVFCLLSGRPLVVIGGDESLVTKLLDALSLFLPSPGPDGNAVMPCLTTPLQLTDLLTWRLIGIHRSSSSSSASILHSLTRYSRYLALLDMDQKTLRCPSYSGSLIGRLANPYARISRGITYLLHLESCLTALANQALLYTFSPALRRPNAAGGNDGTEGADVLVTRGFCSSECDLRVMHFLCDLIKQRHTGRGPPVLRFSYNSVHLHRNTYAA</sequence>
<dbReference type="InterPro" id="IPR037520">
    <property type="entry name" value="Folliculin/SMCR8_longin"/>
</dbReference>
<evidence type="ECO:0000256" key="3">
    <source>
        <dbReference type="ARBA" id="ARBA00022658"/>
    </source>
</evidence>
<dbReference type="InterPro" id="IPR037521">
    <property type="entry name" value="FLCN/SMCR8_DENN"/>
</dbReference>
<evidence type="ECO:0000256" key="5">
    <source>
        <dbReference type="ARBA" id="ARBA00038137"/>
    </source>
</evidence>
<feature type="region of interest" description="Disordered" evidence="6">
    <location>
        <begin position="523"/>
        <end position="552"/>
    </location>
</feature>
<feature type="compositionally biased region" description="Polar residues" evidence="6">
    <location>
        <begin position="660"/>
        <end position="679"/>
    </location>
</feature>
<proteinExistence type="inferred from homology"/>
<protein>
    <recommendedName>
        <fullName evidence="7">UDENN FLCN/SMCR8-type domain-containing protein</fullName>
    </recommendedName>
</protein>
<dbReference type="AlphaFoldDB" id="A0A6A5EZZ5"/>
<evidence type="ECO:0000313" key="8">
    <source>
        <dbReference type="EMBL" id="KAF1394771.1"/>
    </source>
</evidence>
<reference evidence="8 9" key="1">
    <citation type="submission" date="2019-06" db="EMBL/GenBank/DDBJ databases">
        <title>A chromosome-scale genome assembly of the European perch, Perca fluviatilis.</title>
        <authorList>
            <person name="Roques C."/>
            <person name="Zahm M."/>
            <person name="Cabau C."/>
            <person name="Klopp C."/>
            <person name="Bouchez O."/>
            <person name="Donnadieu C."/>
            <person name="Kuhl H."/>
            <person name="Gislard M."/>
            <person name="Guendouz S."/>
            <person name="Journot L."/>
            <person name="Haffray P."/>
            <person name="Bestin A."/>
            <person name="Morvezen R."/>
            <person name="Feron R."/>
            <person name="Wen M."/>
            <person name="Jouanno E."/>
            <person name="Herpin A."/>
            <person name="Schartl M."/>
            <person name="Postlethwait J."/>
            <person name="Schaerlinger B."/>
            <person name="Chardard D."/>
            <person name="Lecocq T."/>
            <person name="Poncet C."/>
            <person name="Jaffrelo L."/>
            <person name="Lampietro C."/>
            <person name="Guiguen Y."/>
        </authorList>
    </citation>
    <scope>NUCLEOTIDE SEQUENCE [LARGE SCALE GENOMIC DNA]</scope>
    <source>
        <tissue evidence="8">Blood</tissue>
    </source>
</reference>
<dbReference type="GO" id="GO:0005085">
    <property type="term" value="F:guanyl-nucleotide exchange factor activity"/>
    <property type="evidence" value="ECO:0007669"/>
    <property type="project" value="UniProtKB-KW"/>
</dbReference>
<accession>A0A6A5EZZ5</accession>
<gene>
    <name evidence="8" type="ORF">PFLUV_G00004610</name>
</gene>
<name>A0A6A5EZZ5_PERFL</name>
<dbReference type="GO" id="GO:0032045">
    <property type="term" value="C:guanyl-nucleotide exchange factor complex"/>
    <property type="evidence" value="ECO:0007669"/>
    <property type="project" value="TreeGrafter"/>
</dbReference>
<evidence type="ECO:0000259" key="7">
    <source>
        <dbReference type="PROSITE" id="PS51834"/>
    </source>
</evidence>
<comment type="similarity">
    <text evidence="5">Belongs to the SMCR8 family.</text>
</comment>
<dbReference type="Pfam" id="PF11704">
    <property type="entry name" value="Folliculin"/>
    <property type="match status" value="1"/>
</dbReference>
<keyword evidence="3" id="KW-0344">Guanine-nucleotide releasing factor</keyword>
<dbReference type="GO" id="GO:0005096">
    <property type="term" value="F:GTPase activator activity"/>
    <property type="evidence" value="ECO:0007669"/>
    <property type="project" value="InterPro"/>
</dbReference>
<evidence type="ECO:0000256" key="1">
    <source>
        <dbReference type="ARBA" id="ARBA00004496"/>
    </source>
</evidence>
<evidence type="ECO:0000256" key="4">
    <source>
        <dbReference type="ARBA" id="ARBA00023006"/>
    </source>
</evidence>
<evidence type="ECO:0000256" key="2">
    <source>
        <dbReference type="ARBA" id="ARBA00022490"/>
    </source>
</evidence>
<dbReference type="GO" id="GO:0005737">
    <property type="term" value="C:cytoplasm"/>
    <property type="evidence" value="ECO:0007669"/>
    <property type="project" value="UniProtKB-SubCell"/>
</dbReference>